<evidence type="ECO:0000313" key="3">
    <source>
        <dbReference type="Proteomes" id="UP001321506"/>
    </source>
</evidence>
<keyword evidence="1" id="KW-1133">Transmembrane helix</keyword>
<feature type="transmembrane region" description="Helical" evidence="1">
    <location>
        <begin position="37"/>
        <end position="59"/>
    </location>
</feature>
<reference evidence="2 3" key="1">
    <citation type="submission" date="2023-04" db="EMBL/GenBank/DDBJ databases">
        <title>Klugiella caeni sp. nov. isolated from the sludge of biochemical tank.</title>
        <authorList>
            <person name="Geng K."/>
        </authorList>
    </citation>
    <scope>NUCLEOTIDE SEQUENCE [LARGE SCALE GENOMIC DNA]</scope>
    <source>
        <strain evidence="2 3">YN-L-19</strain>
    </source>
</reference>
<dbReference type="AlphaFoldDB" id="A0AAW6T6Y7"/>
<evidence type="ECO:0000256" key="1">
    <source>
        <dbReference type="SAM" id="Phobius"/>
    </source>
</evidence>
<protein>
    <recommendedName>
        <fullName evidence="4">Integral membrane protein</fullName>
    </recommendedName>
</protein>
<keyword evidence="3" id="KW-1185">Reference proteome</keyword>
<keyword evidence="1" id="KW-0472">Membrane</keyword>
<gene>
    <name evidence="2" type="ORF">QF206_01165</name>
</gene>
<dbReference type="EMBL" id="JASATX010000001">
    <property type="protein sequence ID" value="MDI2097578.1"/>
    <property type="molecule type" value="Genomic_DNA"/>
</dbReference>
<sequence>MEIVRNILLVLHFVGLASLFGGFMVQMSAFRTRSGRINPAILHGALTQVVTGLLLVGVAEMGDADVNHVKIGIKLVVALTIYVLALVFRKKETISNGILGTIGLLTLVNIVVAVFV</sequence>
<name>A0AAW6T6Y7_9MICO</name>
<dbReference type="Proteomes" id="UP001321506">
    <property type="component" value="Unassembled WGS sequence"/>
</dbReference>
<feature type="transmembrane region" description="Helical" evidence="1">
    <location>
        <begin position="6"/>
        <end position="25"/>
    </location>
</feature>
<keyword evidence="1" id="KW-0812">Transmembrane</keyword>
<evidence type="ECO:0000313" key="2">
    <source>
        <dbReference type="EMBL" id="MDI2097578.1"/>
    </source>
</evidence>
<feature type="transmembrane region" description="Helical" evidence="1">
    <location>
        <begin position="97"/>
        <end position="115"/>
    </location>
</feature>
<evidence type="ECO:0008006" key="4">
    <source>
        <dbReference type="Google" id="ProtNLM"/>
    </source>
</evidence>
<organism evidence="2 3">
    <name type="scientific">Ruicaihuangia caeni</name>
    <dbReference type="NCBI Taxonomy" id="3042517"/>
    <lineage>
        <taxon>Bacteria</taxon>
        <taxon>Bacillati</taxon>
        <taxon>Actinomycetota</taxon>
        <taxon>Actinomycetes</taxon>
        <taxon>Micrococcales</taxon>
        <taxon>Microbacteriaceae</taxon>
        <taxon>Ruicaihuangia</taxon>
    </lineage>
</organism>
<dbReference type="RefSeq" id="WP_281487368.1">
    <property type="nucleotide sequence ID" value="NZ_JASATX010000001.1"/>
</dbReference>
<proteinExistence type="predicted"/>
<feature type="transmembrane region" description="Helical" evidence="1">
    <location>
        <begin position="71"/>
        <end position="88"/>
    </location>
</feature>
<comment type="caution">
    <text evidence="2">The sequence shown here is derived from an EMBL/GenBank/DDBJ whole genome shotgun (WGS) entry which is preliminary data.</text>
</comment>
<accession>A0AAW6T6Y7</accession>